<name>A0A1V2IEG4_9ACTN</name>
<dbReference type="STRING" id="1834516.BL253_12080"/>
<dbReference type="PROSITE" id="PS50977">
    <property type="entry name" value="HTH_TETR_2"/>
    <property type="match status" value="1"/>
</dbReference>
<keyword evidence="3" id="KW-0804">Transcription</keyword>
<evidence type="ECO:0000259" key="6">
    <source>
        <dbReference type="PROSITE" id="PS50977"/>
    </source>
</evidence>
<accession>A0A1V2IEG4</accession>
<dbReference type="AlphaFoldDB" id="A0A1V2IEG4"/>
<organism evidence="7 8">
    <name type="scientific">Pseudofrankia asymbiotica</name>
    <dbReference type="NCBI Taxonomy" id="1834516"/>
    <lineage>
        <taxon>Bacteria</taxon>
        <taxon>Bacillati</taxon>
        <taxon>Actinomycetota</taxon>
        <taxon>Actinomycetes</taxon>
        <taxon>Frankiales</taxon>
        <taxon>Frankiaceae</taxon>
        <taxon>Pseudofrankia</taxon>
    </lineage>
</organism>
<evidence type="ECO:0000256" key="5">
    <source>
        <dbReference type="SAM" id="MobiDB-lite"/>
    </source>
</evidence>
<sequence length="264" mass="27255">MTQNADRVLAATPGNPPPDAPGGTQAAVPGGTQAAVPAGTPSTAPDTQPQPTGDVAARTAARTLAARTAGYTNEVRRLLDAGLEVIRRNGISSRPRVADIVAAAGLSNDAFYRHFPSKDALVTALIEDGSERLASYAAHQMSKEPTPAGQVRRWVEAVLGQARGEVAASTLAVMWNGSSTRNATPGLHPGAGAMSVLLRPPFAALGSAHPELDATLASYAAFGALSDFLWRQAEPTDAESDQITAFCLRAAQPPIPQPNQGAHS</sequence>
<dbReference type="RefSeq" id="WP_076816465.1">
    <property type="nucleotide sequence ID" value="NZ_MOMC01000022.1"/>
</dbReference>
<dbReference type="Pfam" id="PF00440">
    <property type="entry name" value="TetR_N"/>
    <property type="match status" value="1"/>
</dbReference>
<dbReference type="InterPro" id="IPR001647">
    <property type="entry name" value="HTH_TetR"/>
</dbReference>
<feature type="domain" description="HTH tetR-type" evidence="6">
    <location>
        <begin position="72"/>
        <end position="133"/>
    </location>
</feature>
<feature type="region of interest" description="Disordered" evidence="5">
    <location>
        <begin position="1"/>
        <end position="54"/>
    </location>
</feature>
<dbReference type="Gene3D" id="1.10.357.10">
    <property type="entry name" value="Tetracycline Repressor, domain 2"/>
    <property type="match status" value="1"/>
</dbReference>
<evidence type="ECO:0000256" key="4">
    <source>
        <dbReference type="PROSITE-ProRule" id="PRU00335"/>
    </source>
</evidence>
<evidence type="ECO:0000256" key="2">
    <source>
        <dbReference type="ARBA" id="ARBA00023125"/>
    </source>
</evidence>
<comment type="caution">
    <text evidence="7">The sequence shown here is derived from an EMBL/GenBank/DDBJ whole genome shotgun (WGS) entry which is preliminary data.</text>
</comment>
<dbReference type="PANTHER" id="PTHR47506:SF1">
    <property type="entry name" value="HTH-TYPE TRANSCRIPTIONAL REGULATOR YJDC"/>
    <property type="match status" value="1"/>
</dbReference>
<evidence type="ECO:0000313" key="7">
    <source>
        <dbReference type="EMBL" id="ONH30836.1"/>
    </source>
</evidence>
<evidence type="ECO:0000313" key="8">
    <source>
        <dbReference type="Proteomes" id="UP000188929"/>
    </source>
</evidence>
<keyword evidence="1" id="KW-0805">Transcription regulation</keyword>
<dbReference type="PANTHER" id="PTHR47506">
    <property type="entry name" value="TRANSCRIPTIONAL REGULATORY PROTEIN"/>
    <property type="match status" value="1"/>
</dbReference>
<dbReference type="GO" id="GO:0003677">
    <property type="term" value="F:DNA binding"/>
    <property type="evidence" value="ECO:0007669"/>
    <property type="project" value="UniProtKB-UniRule"/>
</dbReference>
<gene>
    <name evidence="7" type="ORF">BL253_12080</name>
</gene>
<keyword evidence="2 4" id="KW-0238">DNA-binding</keyword>
<dbReference type="EMBL" id="MOMC01000022">
    <property type="protein sequence ID" value="ONH30836.1"/>
    <property type="molecule type" value="Genomic_DNA"/>
</dbReference>
<evidence type="ECO:0000256" key="1">
    <source>
        <dbReference type="ARBA" id="ARBA00023015"/>
    </source>
</evidence>
<reference evidence="8" key="1">
    <citation type="submission" date="2016-10" db="EMBL/GenBank/DDBJ databases">
        <title>Frankia sp. NRRL B-16386 Genome sequencing.</title>
        <authorList>
            <person name="Ghodhbane-Gtari F."/>
            <person name="Swanson E."/>
            <person name="Gueddou A."/>
            <person name="Hezbri K."/>
            <person name="Ktari K."/>
            <person name="Nouioui I."/>
            <person name="Morris K."/>
            <person name="Simpson S."/>
            <person name="Abebe-Akele F."/>
            <person name="Thomas K."/>
            <person name="Gtari M."/>
            <person name="Tisa L.S."/>
        </authorList>
    </citation>
    <scope>NUCLEOTIDE SEQUENCE [LARGE SCALE GENOMIC DNA]</scope>
    <source>
        <strain evidence="8">NRRL B-16386</strain>
    </source>
</reference>
<evidence type="ECO:0000256" key="3">
    <source>
        <dbReference type="ARBA" id="ARBA00023163"/>
    </source>
</evidence>
<dbReference type="SUPFAM" id="SSF46689">
    <property type="entry name" value="Homeodomain-like"/>
    <property type="match status" value="1"/>
</dbReference>
<keyword evidence="8" id="KW-1185">Reference proteome</keyword>
<protein>
    <submittedName>
        <fullName evidence="7">TetR family transcriptional regulator</fullName>
    </submittedName>
</protein>
<feature type="DNA-binding region" description="H-T-H motif" evidence="4">
    <location>
        <begin position="96"/>
        <end position="115"/>
    </location>
</feature>
<feature type="compositionally biased region" description="Polar residues" evidence="5">
    <location>
        <begin position="40"/>
        <end position="51"/>
    </location>
</feature>
<proteinExistence type="predicted"/>
<dbReference type="OrthoDB" id="3469831at2"/>
<dbReference type="InterPro" id="IPR009057">
    <property type="entry name" value="Homeodomain-like_sf"/>
</dbReference>
<dbReference type="Proteomes" id="UP000188929">
    <property type="component" value="Unassembled WGS sequence"/>
</dbReference>